<organism evidence="2 3">
    <name type="scientific">Ignelater luminosus</name>
    <name type="common">Cucubano</name>
    <name type="synonym">Pyrophorus luminosus</name>
    <dbReference type="NCBI Taxonomy" id="2038154"/>
    <lineage>
        <taxon>Eukaryota</taxon>
        <taxon>Metazoa</taxon>
        <taxon>Ecdysozoa</taxon>
        <taxon>Arthropoda</taxon>
        <taxon>Hexapoda</taxon>
        <taxon>Insecta</taxon>
        <taxon>Pterygota</taxon>
        <taxon>Neoptera</taxon>
        <taxon>Endopterygota</taxon>
        <taxon>Coleoptera</taxon>
        <taxon>Polyphaga</taxon>
        <taxon>Elateriformia</taxon>
        <taxon>Elateroidea</taxon>
        <taxon>Elateridae</taxon>
        <taxon>Agrypninae</taxon>
        <taxon>Pyrophorini</taxon>
        <taxon>Ignelater</taxon>
    </lineage>
</organism>
<dbReference type="Proteomes" id="UP000801492">
    <property type="component" value="Unassembled WGS sequence"/>
</dbReference>
<dbReference type="Gene3D" id="3.30.420.10">
    <property type="entry name" value="Ribonuclease H-like superfamily/Ribonuclease H"/>
    <property type="match status" value="1"/>
</dbReference>
<dbReference type="OrthoDB" id="8030500at2759"/>
<gene>
    <name evidence="2" type="ORF">ILUMI_07183</name>
</gene>
<dbReference type="GO" id="GO:0003676">
    <property type="term" value="F:nucleic acid binding"/>
    <property type="evidence" value="ECO:0007669"/>
    <property type="project" value="InterPro"/>
</dbReference>
<feature type="non-terminal residue" evidence="2">
    <location>
        <position position="1"/>
    </location>
</feature>
<sequence>MREAVESEGIKWHFNSPAAPNFGGLWEAGVRSVKAHLIQVVRAQEFYTVLVQVESVLNSRPLYPMSSDPNDIYALTPGRFLTLEPLTSLPSRDYANRNINPLQRWQLTQRLHADFWKRWHLDYLNTLQQRFKWTKKDLNIEVGVSLINIDCKSDDVHASDEDSEQSIEHEINSRIVPTNPLQDVNEPCCSRELNETPIDARQTVRANVIEMSPTDEKSMCSDDSEACCSNHLEAHRQHYSLKNAYSDAARKKYTTRIKETKTQRDTTYVFHGVEIRQKMYFFGTERYKNLIRHFNSKGLSARNHGLTESANRKTHVTPELREIIVEFIKAFTNQVANISYNPQQVGSAYFKASHKCSIFGIHDEKTGIQTNFLIDEANDIGKGPNATISMLYHYLETHPPVDTLILFADN</sequence>
<dbReference type="PANTHER" id="PTHR47331">
    <property type="entry name" value="PHD-TYPE DOMAIN-CONTAINING PROTEIN"/>
    <property type="match status" value="1"/>
</dbReference>
<accession>A0A8K0GH36</accession>
<comment type="caution">
    <text evidence="2">The sequence shown here is derived from an EMBL/GenBank/DDBJ whole genome shotgun (WGS) entry which is preliminary data.</text>
</comment>
<keyword evidence="3" id="KW-1185">Reference proteome</keyword>
<dbReference type="InterPro" id="IPR040676">
    <property type="entry name" value="DUF5641"/>
</dbReference>
<dbReference type="Pfam" id="PF18701">
    <property type="entry name" value="DUF5641"/>
    <property type="match status" value="1"/>
</dbReference>
<protein>
    <recommendedName>
        <fullName evidence="1">DUF5641 domain-containing protein</fullName>
    </recommendedName>
</protein>
<evidence type="ECO:0000313" key="2">
    <source>
        <dbReference type="EMBL" id="KAF2898996.1"/>
    </source>
</evidence>
<dbReference type="AlphaFoldDB" id="A0A8K0GH36"/>
<evidence type="ECO:0000259" key="1">
    <source>
        <dbReference type="Pfam" id="PF18701"/>
    </source>
</evidence>
<dbReference type="EMBL" id="VTPC01003134">
    <property type="protein sequence ID" value="KAF2898996.1"/>
    <property type="molecule type" value="Genomic_DNA"/>
</dbReference>
<proteinExistence type="predicted"/>
<feature type="domain" description="DUF5641" evidence="1">
    <location>
        <begin position="103"/>
        <end position="144"/>
    </location>
</feature>
<dbReference type="InterPro" id="IPR036397">
    <property type="entry name" value="RNaseH_sf"/>
</dbReference>
<reference evidence="2" key="1">
    <citation type="submission" date="2019-08" db="EMBL/GenBank/DDBJ databases">
        <title>The genome of the North American firefly Photinus pyralis.</title>
        <authorList>
            <consortium name="Photinus pyralis genome working group"/>
            <person name="Fallon T.R."/>
            <person name="Sander Lower S.E."/>
            <person name="Weng J.-K."/>
        </authorList>
    </citation>
    <scope>NUCLEOTIDE SEQUENCE</scope>
    <source>
        <strain evidence="2">TRF0915ILg1</strain>
        <tissue evidence="2">Whole body</tissue>
    </source>
</reference>
<name>A0A8K0GH36_IGNLU</name>
<evidence type="ECO:0000313" key="3">
    <source>
        <dbReference type="Proteomes" id="UP000801492"/>
    </source>
</evidence>